<dbReference type="InterPro" id="IPR040628">
    <property type="entry name" value="BaeRF_family6"/>
</dbReference>
<dbReference type="Pfam" id="PF18848">
    <property type="entry name" value="baeRF_family6"/>
    <property type="match status" value="1"/>
</dbReference>
<dbReference type="RefSeq" id="WP_071874154.1">
    <property type="nucleotide sequence ID" value="NZ_JBHSHF010000014.1"/>
</dbReference>
<sequence>MAKNSKDLLLQLTSNQVEGPFVTIMLNTQVAFQQVEKSHLKFKNFVKEAKQRYEKRYPNLDWSVIQEKADSILNDRDFWRNGSKSLAIILTPHETFVHPLSIEVDDQYYVGDTPYLLAIIKNAQFNYSYYVLALNRDSMALYKMENKKLVEVPLPADAPTTLEIALGTERDDSRGVLHYRSSSNLGNHAGHGTNTKEEELEIDWSNYYLAVGKYLKDFFETEEKLPVFLYGLPENQTLFRKVVRSIHVDQTISVPSSPTQLSLQELEKNLESIQKELQEKEVLAYQRLMDGKYVHHLSDIKQSAKTGRIGQLFIATSNLTDGFGDDPDTEYDWRQELNSLSIDTLINGGDVYVLEQKNAPGQKGLIASLRY</sequence>
<dbReference type="OrthoDB" id="4393931at2"/>
<evidence type="ECO:0000313" key="2">
    <source>
        <dbReference type="EMBL" id="OJG11411.1"/>
    </source>
</evidence>
<evidence type="ECO:0000313" key="3">
    <source>
        <dbReference type="Proteomes" id="UP000182149"/>
    </source>
</evidence>
<dbReference type="STRING" id="328396.RU93_GL001406"/>
<feature type="domain" description="Bacterial archaeo-eukaryotic release factor family 6" evidence="1">
    <location>
        <begin position="127"/>
        <end position="276"/>
    </location>
</feature>
<evidence type="ECO:0000259" key="1">
    <source>
        <dbReference type="Pfam" id="PF18848"/>
    </source>
</evidence>
<protein>
    <recommendedName>
        <fullName evidence="1">Bacterial archaeo-eukaryotic release factor family 6 domain-containing protein</fullName>
    </recommendedName>
</protein>
<keyword evidence="3" id="KW-1185">Reference proteome</keyword>
<reference evidence="2 3" key="1">
    <citation type="submission" date="2014-12" db="EMBL/GenBank/DDBJ databases">
        <title>Draft genome sequences of 29 type strains of Enterococci.</title>
        <authorList>
            <person name="Zhong Z."/>
            <person name="Sun Z."/>
            <person name="Liu W."/>
            <person name="Zhang W."/>
            <person name="Zhang H."/>
        </authorList>
    </citation>
    <scope>NUCLEOTIDE SEQUENCE [LARGE SCALE GENOMIC DNA]</scope>
    <source>
        <strain evidence="2 3">DSM 17690</strain>
    </source>
</reference>
<organism evidence="2 3">
    <name type="scientific">Enterococcus aquimarinus</name>
    <dbReference type="NCBI Taxonomy" id="328396"/>
    <lineage>
        <taxon>Bacteria</taxon>
        <taxon>Bacillati</taxon>
        <taxon>Bacillota</taxon>
        <taxon>Bacilli</taxon>
        <taxon>Lactobacillales</taxon>
        <taxon>Enterococcaceae</taxon>
        <taxon>Enterococcus</taxon>
    </lineage>
</organism>
<accession>A0A1L8QV79</accession>
<proteinExistence type="predicted"/>
<gene>
    <name evidence="2" type="ORF">RU93_GL001406</name>
</gene>
<dbReference type="AlphaFoldDB" id="A0A1L8QV79"/>
<comment type="caution">
    <text evidence="2">The sequence shown here is derived from an EMBL/GenBank/DDBJ whole genome shotgun (WGS) entry which is preliminary data.</text>
</comment>
<dbReference type="Proteomes" id="UP000182149">
    <property type="component" value="Unassembled WGS sequence"/>
</dbReference>
<name>A0A1L8QV79_9ENTE</name>
<dbReference type="EMBL" id="JXKD01000003">
    <property type="protein sequence ID" value="OJG11411.1"/>
    <property type="molecule type" value="Genomic_DNA"/>
</dbReference>